<dbReference type="SUPFAM" id="SSF47090">
    <property type="entry name" value="PGBD-like"/>
    <property type="match status" value="1"/>
</dbReference>
<comment type="similarity">
    <text evidence="2">Belongs to the N-acetylmuramoyl-L-alanine amidase 2 family.</text>
</comment>
<dbReference type="Proteomes" id="UP000216339">
    <property type="component" value="Unassembled WGS sequence"/>
</dbReference>
<dbReference type="InterPro" id="IPR002502">
    <property type="entry name" value="Amidase_domain"/>
</dbReference>
<dbReference type="SMART" id="SM00644">
    <property type="entry name" value="Ami_2"/>
    <property type="match status" value="1"/>
</dbReference>
<feature type="domain" description="N-acetylmuramoyl-L-alanine amidase" evidence="6">
    <location>
        <begin position="13"/>
        <end position="178"/>
    </location>
</feature>
<dbReference type="GO" id="GO:0071555">
    <property type="term" value="P:cell wall organization"/>
    <property type="evidence" value="ECO:0007669"/>
    <property type="project" value="UniProtKB-KW"/>
</dbReference>
<dbReference type="InterPro" id="IPR002477">
    <property type="entry name" value="Peptidoglycan-bd-like"/>
</dbReference>
<evidence type="ECO:0000256" key="3">
    <source>
        <dbReference type="ARBA" id="ARBA00011901"/>
    </source>
</evidence>
<proteinExistence type="inferred from homology"/>
<comment type="catalytic activity">
    <reaction evidence="1">
        <text>Hydrolyzes the link between N-acetylmuramoyl residues and L-amino acid residues in certain cell-wall glycopeptides.</text>
        <dbReference type="EC" id="3.5.1.28"/>
    </reaction>
</comment>
<dbReference type="Pfam" id="PF01510">
    <property type="entry name" value="Amidase_2"/>
    <property type="match status" value="1"/>
</dbReference>
<dbReference type="Pfam" id="PF01471">
    <property type="entry name" value="PG_binding_1"/>
    <property type="match status" value="1"/>
</dbReference>
<evidence type="ECO:0000256" key="2">
    <source>
        <dbReference type="ARBA" id="ARBA00007553"/>
    </source>
</evidence>
<evidence type="ECO:0000313" key="8">
    <source>
        <dbReference type="Proteomes" id="UP000216339"/>
    </source>
</evidence>
<dbReference type="EMBL" id="MQWD01000001">
    <property type="protein sequence ID" value="PAP77612.1"/>
    <property type="molecule type" value="Genomic_DNA"/>
</dbReference>
<evidence type="ECO:0000256" key="4">
    <source>
        <dbReference type="ARBA" id="ARBA00022801"/>
    </source>
</evidence>
<gene>
    <name evidence="7" type="ORF">BSZ37_14760</name>
</gene>
<evidence type="ECO:0000256" key="5">
    <source>
        <dbReference type="ARBA" id="ARBA00023316"/>
    </source>
</evidence>
<dbReference type="PANTHER" id="PTHR30417:SF1">
    <property type="entry name" value="N-ACETYLMURAMOYL-L-ALANINE AMIDASE AMID"/>
    <property type="match status" value="1"/>
</dbReference>
<dbReference type="InterPro" id="IPR036505">
    <property type="entry name" value="Amidase/PGRP_sf"/>
</dbReference>
<dbReference type="InterPro" id="IPR036366">
    <property type="entry name" value="PGBDSf"/>
</dbReference>
<organism evidence="7 8">
    <name type="scientific">Rubrivirga marina</name>
    <dbReference type="NCBI Taxonomy" id="1196024"/>
    <lineage>
        <taxon>Bacteria</taxon>
        <taxon>Pseudomonadati</taxon>
        <taxon>Rhodothermota</taxon>
        <taxon>Rhodothermia</taxon>
        <taxon>Rhodothermales</taxon>
        <taxon>Rubricoccaceae</taxon>
        <taxon>Rubrivirga</taxon>
    </lineage>
</organism>
<dbReference type="CDD" id="cd06583">
    <property type="entry name" value="PGRP"/>
    <property type="match status" value="1"/>
</dbReference>
<dbReference type="PANTHER" id="PTHR30417">
    <property type="entry name" value="N-ACETYLMURAMOYL-L-ALANINE AMIDASE AMID"/>
    <property type="match status" value="1"/>
</dbReference>
<dbReference type="OrthoDB" id="1523598at2"/>
<dbReference type="SUPFAM" id="SSF55846">
    <property type="entry name" value="N-acetylmuramoyl-L-alanine amidase-like"/>
    <property type="match status" value="1"/>
</dbReference>
<dbReference type="GO" id="GO:0008745">
    <property type="term" value="F:N-acetylmuramoyl-L-alanine amidase activity"/>
    <property type="evidence" value="ECO:0007669"/>
    <property type="project" value="UniProtKB-EC"/>
</dbReference>
<evidence type="ECO:0000313" key="7">
    <source>
        <dbReference type="EMBL" id="PAP77612.1"/>
    </source>
</evidence>
<dbReference type="Gene3D" id="1.10.101.10">
    <property type="entry name" value="PGBD-like superfamily/PGBD"/>
    <property type="match status" value="1"/>
</dbReference>
<sequence>MPAPSIDALSLRLPRGQYVDRPEPKDLVVMHHTAGGSAASSVSWWRQTDVRVATAYIIERDGTIYECFDPGLWAYHLGASIQSLEERSIGIELANWGGLKHDGATYRTWSGAEIPKTAVHDHGRSWRGFRYYEAYPKAQLDAAIALAAHLVERFGIAPDVAPAQLGSPDVTRFRKYRGVVAHHHVRADKSDISPAFPWDRLTDEIEALASDPDVPPPAPQVPKKSLGVGDGGDRVVLLQKRLAEMGYNVGPADGDFGPRTLAAVLAAQRDAGLLADGIVGPQTAATLGLSWPDLDDA</sequence>
<dbReference type="Gene3D" id="3.40.80.10">
    <property type="entry name" value="Peptidoglycan recognition protein-like"/>
    <property type="match status" value="1"/>
</dbReference>
<dbReference type="RefSeq" id="WP_095511281.1">
    <property type="nucleotide sequence ID" value="NZ_MQWD01000001.1"/>
</dbReference>
<keyword evidence="8" id="KW-1185">Reference proteome</keyword>
<name>A0A271J291_9BACT</name>
<evidence type="ECO:0000256" key="1">
    <source>
        <dbReference type="ARBA" id="ARBA00001561"/>
    </source>
</evidence>
<dbReference type="AlphaFoldDB" id="A0A271J291"/>
<comment type="caution">
    <text evidence="7">The sequence shown here is derived from an EMBL/GenBank/DDBJ whole genome shotgun (WGS) entry which is preliminary data.</text>
</comment>
<keyword evidence="5" id="KW-0961">Cell wall biogenesis/degradation</keyword>
<keyword evidence="4" id="KW-0378">Hydrolase</keyword>
<protein>
    <recommendedName>
        <fullName evidence="3">N-acetylmuramoyl-L-alanine amidase</fullName>
        <ecNumber evidence="3">3.5.1.28</ecNumber>
    </recommendedName>
</protein>
<dbReference type="GO" id="GO:0009254">
    <property type="term" value="P:peptidoglycan turnover"/>
    <property type="evidence" value="ECO:0007669"/>
    <property type="project" value="TreeGrafter"/>
</dbReference>
<accession>A0A271J291</accession>
<dbReference type="GO" id="GO:0009253">
    <property type="term" value="P:peptidoglycan catabolic process"/>
    <property type="evidence" value="ECO:0007669"/>
    <property type="project" value="InterPro"/>
</dbReference>
<dbReference type="InterPro" id="IPR036365">
    <property type="entry name" value="PGBD-like_sf"/>
</dbReference>
<evidence type="ECO:0000259" key="6">
    <source>
        <dbReference type="SMART" id="SM00644"/>
    </source>
</evidence>
<dbReference type="InterPro" id="IPR051206">
    <property type="entry name" value="NAMLAA_amidase_2"/>
</dbReference>
<dbReference type="EC" id="3.5.1.28" evidence="3"/>
<reference evidence="7 8" key="1">
    <citation type="submission" date="2016-11" db="EMBL/GenBank/DDBJ databases">
        <title>Study of marine rhodopsin-containing bacteria.</title>
        <authorList>
            <person name="Yoshizawa S."/>
            <person name="Kumagai Y."/>
            <person name="Kogure K."/>
        </authorList>
    </citation>
    <scope>NUCLEOTIDE SEQUENCE [LARGE SCALE GENOMIC DNA]</scope>
    <source>
        <strain evidence="7 8">SAORIC-28</strain>
    </source>
</reference>